<keyword evidence="2" id="KW-1185">Reference proteome</keyword>
<evidence type="ECO:0000313" key="1">
    <source>
        <dbReference type="EMBL" id="RMX45598.1"/>
    </source>
</evidence>
<protein>
    <submittedName>
        <fullName evidence="1">Uncharacterized protein</fullName>
    </submittedName>
</protein>
<dbReference type="EMBL" id="RCHS01002815">
    <property type="protein sequence ID" value="RMX45598.1"/>
    <property type="molecule type" value="Genomic_DNA"/>
</dbReference>
<sequence length="327" mass="36717">MSTTAHEVYIIQNVHRLRAPETLKYCTNKKRLDAGNDAKELVTNREDEWDSLMLHKSNMSSYLIEAKPSSSPFDISDNEFLSDRVRLVPLLVLGDFPSDGESDPDLVEGEQGLFSVLLVPLDAAEYLAGVSLADAAPGFDDLLPTGLAVGLVIGFGVDFPVDSCPLLELPLLFLSEKAVEFTLLTIIYKISGIMRDMVTAPCVLTSNKIPDTVKVYLRDTINKTDLKPYINLPKLETTCFFVLTHFAQLPANINKSFRTNNMCKNNHIIDYEASERLEEESNKLQGWIKKRAHIQPTTPTMNKIYTFKVYLYNHLPVLLGYQNSLDP</sequence>
<name>A0A3M6TWD8_POCDA</name>
<proteinExistence type="predicted"/>
<dbReference type="Proteomes" id="UP000275408">
    <property type="component" value="Unassembled WGS sequence"/>
</dbReference>
<gene>
    <name evidence="1" type="ORF">pdam_00013097</name>
</gene>
<evidence type="ECO:0000313" key="2">
    <source>
        <dbReference type="Proteomes" id="UP000275408"/>
    </source>
</evidence>
<dbReference type="AlphaFoldDB" id="A0A3M6TWD8"/>
<reference evidence="1 2" key="1">
    <citation type="journal article" date="2018" name="Sci. Rep.">
        <title>Comparative analysis of the Pocillopora damicornis genome highlights role of immune system in coral evolution.</title>
        <authorList>
            <person name="Cunning R."/>
            <person name="Bay R.A."/>
            <person name="Gillette P."/>
            <person name="Baker A.C."/>
            <person name="Traylor-Knowles N."/>
        </authorList>
    </citation>
    <scope>NUCLEOTIDE SEQUENCE [LARGE SCALE GENOMIC DNA]</scope>
    <source>
        <strain evidence="1">RSMAS</strain>
        <tissue evidence="1">Whole animal</tissue>
    </source>
</reference>
<comment type="caution">
    <text evidence="1">The sequence shown here is derived from an EMBL/GenBank/DDBJ whole genome shotgun (WGS) entry which is preliminary data.</text>
</comment>
<accession>A0A3M6TWD8</accession>
<organism evidence="1 2">
    <name type="scientific">Pocillopora damicornis</name>
    <name type="common">Cauliflower coral</name>
    <name type="synonym">Millepora damicornis</name>
    <dbReference type="NCBI Taxonomy" id="46731"/>
    <lineage>
        <taxon>Eukaryota</taxon>
        <taxon>Metazoa</taxon>
        <taxon>Cnidaria</taxon>
        <taxon>Anthozoa</taxon>
        <taxon>Hexacorallia</taxon>
        <taxon>Scleractinia</taxon>
        <taxon>Astrocoeniina</taxon>
        <taxon>Pocilloporidae</taxon>
        <taxon>Pocillopora</taxon>
    </lineage>
</organism>